<dbReference type="InterPro" id="IPR019734">
    <property type="entry name" value="TPR_rpt"/>
</dbReference>
<dbReference type="Gene3D" id="1.25.40.10">
    <property type="entry name" value="Tetratricopeptide repeat domain"/>
    <property type="match status" value="1"/>
</dbReference>
<evidence type="ECO:0000313" key="4">
    <source>
        <dbReference type="EMBL" id="PSW18338.1"/>
    </source>
</evidence>
<organism evidence="4 5">
    <name type="scientific">Photobacterium sanctipauli</name>
    <dbReference type="NCBI Taxonomy" id="1342794"/>
    <lineage>
        <taxon>Bacteria</taxon>
        <taxon>Pseudomonadati</taxon>
        <taxon>Pseudomonadota</taxon>
        <taxon>Gammaproteobacteria</taxon>
        <taxon>Vibrionales</taxon>
        <taxon>Vibrionaceae</taxon>
        <taxon>Photobacterium</taxon>
    </lineage>
</organism>
<name>A0A2T3NQ14_9GAMM</name>
<comment type="caution">
    <text evidence="4">The sequence shown here is derived from an EMBL/GenBank/DDBJ whole genome shotgun (WGS) entry which is preliminary data.</text>
</comment>
<dbReference type="PANTHER" id="PTHR44186">
    <property type="match status" value="1"/>
</dbReference>
<evidence type="ECO:0000256" key="3">
    <source>
        <dbReference type="SAM" id="SignalP"/>
    </source>
</evidence>
<dbReference type="PANTHER" id="PTHR44186:SF1">
    <property type="entry name" value="BARDET-BIEDL SYNDROME 4 PROTEIN"/>
    <property type="match status" value="1"/>
</dbReference>
<dbReference type="SMART" id="SM00028">
    <property type="entry name" value="TPR"/>
    <property type="match status" value="3"/>
</dbReference>
<feature type="signal peptide" evidence="3">
    <location>
        <begin position="1"/>
        <end position="20"/>
    </location>
</feature>
<dbReference type="Pfam" id="PF13181">
    <property type="entry name" value="TPR_8"/>
    <property type="match status" value="1"/>
</dbReference>
<dbReference type="AlphaFoldDB" id="A0A2T3NQ14"/>
<dbReference type="OrthoDB" id="5830066at2"/>
<dbReference type="RefSeq" id="WP_051902095.1">
    <property type="nucleotide sequence ID" value="NZ_JGVO01000274.1"/>
</dbReference>
<accession>A0A2T3NQ14</accession>
<dbReference type="PROSITE" id="PS51257">
    <property type="entry name" value="PROKAR_LIPOPROTEIN"/>
    <property type="match status" value="1"/>
</dbReference>
<keyword evidence="3" id="KW-0732">Signal</keyword>
<dbReference type="Proteomes" id="UP000241771">
    <property type="component" value="Unassembled WGS sequence"/>
</dbReference>
<dbReference type="EMBL" id="PYMA01000011">
    <property type="protein sequence ID" value="PSW18338.1"/>
    <property type="molecule type" value="Genomic_DNA"/>
</dbReference>
<keyword evidence="1" id="KW-0677">Repeat</keyword>
<reference evidence="4 5" key="1">
    <citation type="submission" date="2018-01" db="EMBL/GenBank/DDBJ databases">
        <title>Whole genome sequencing of Histamine producing bacteria.</title>
        <authorList>
            <person name="Butler K."/>
        </authorList>
    </citation>
    <scope>NUCLEOTIDE SEQUENCE [LARGE SCALE GENOMIC DNA]</scope>
    <source>
        <strain evidence="4 5">DSM 100436</strain>
    </source>
</reference>
<evidence type="ECO:0000313" key="5">
    <source>
        <dbReference type="Proteomes" id="UP000241771"/>
    </source>
</evidence>
<evidence type="ECO:0000256" key="2">
    <source>
        <dbReference type="ARBA" id="ARBA00022803"/>
    </source>
</evidence>
<dbReference type="Pfam" id="PF14559">
    <property type="entry name" value="TPR_19"/>
    <property type="match status" value="1"/>
</dbReference>
<evidence type="ECO:0000256" key="1">
    <source>
        <dbReference type="ARBA" id="ARBA00022737"/>
    </source>
</evidence>
<keyword evidence="5" id="KW-1185">Reference proteome</keyword>
<keyword evidence="2" id="KW-0802">TPR repeat</keyword>
<dbReference type="InterPro" id="IPR011990">
    <property type="entry name" value="TPR-like_helical_dom_sf"/>
</dbReference>
<proteinExistence type="predicted"/>
<dbReference type="SUPFAM" id="SSF48452">
    <property type="entry name" value="TPR-like"/>
    <property type="match status" value="1"/>
</dbReference>
<feature type="chain" id="PRO_5015581201" evidence="3">
    <location>
        <begin position="21"/>
        <end position="235"/>
    </location>
</feature>
<dbReference type="Pfam" id="PF13432">
    <property type="entry name" value="TPR_16"/>
    <property type="match status" value="1"/>
</dbReference>
<gene>
    <name evidence="4" type="ORF">C9I98_16690</name>
</gene>
<sequence length="235" mass="26640">MKASHLFIIAALFLTGCATAPSEQQHVENLTKANNHQGLIDHYRQQLQHNPGDGDIMLALAESYLQLNDTESANFYVEHQLNAGLQHPKLYLLAGKIASRESRYQQSLDFYQQAKLAGYQDPDLYVLQGVSYSYLNDYRNAEAAFNQARLAGHNDITIKNNLAVIHLAQHQYSQVVDMLLPVYQNHPENRQVRTNLALAFVRLGDYTQARQLLSPHHSEQEMVALFSVLTHAEEI</sequence>
<protein>
    <submittedName>
        <fullName evidence="4">Tetratricopeptide repeat protein</fullName>
    </submittedName>
</protein>